<feature type="signal peptide" evidence="1">
    <location>
        <begin position="1"/>
        <end position="29"/>
    </location>
</feature>
<evidence type="ECO:0000313" key="3">
    <source>
        <dbReference type="Proteomes" id="UP000266915"/>
    </source>
</evidence>
<protein>
    <recommendedName>
        <fullName evidence="4">Secreted protein</fullName>
    </recommendedName>
</protein>
<sequence length="188" mass="18717">MSIRKAFGGIAALCVALVITGAATAPAGAAENDGTGDGDVVQLEFNGQTDFTDMGPVHMVIDAETNTITSVTPIEGVSYSSRQGEARFVAPSEESAADPVAARAPSVGTTCSGGNVACWRGVNLAVDRSFVGTGTATGNWPGRGSYYSGGYSGSVCYLSPATTCSGTVPAGSLISIAGPLTGVRVTLG</sequence>
<evidence type="ECO:0000313" key="2">
    <source>
        <dbReference type="EMBL" id="ROR79988.1"/>
    </source>
</evidence>
<dbReference type="EMBL" id="RKHL01000001">
    <property type="protein sequence ID" value="ROR79988.1"/>
    <property type="molecule type" value="Genomic_DNA"/>
</dbReference>
<dbReference type="RefSeq" id="WP_143736393.1">
    <property type="nucleotide sequence ID" value="NZ_FXAP01000002.1"/>
</dbReference>
<feature type="chain" id="PRO_5018666715" description="Secreted protein" evidence="1">
    <location>
        <begin position="30"/>
        <end position="188"/>
    </location>
</feature>
<dbReference type="Proteomes" id="UP000266915">
    <property type="component" value="Unassembled WGS sequence"/>
</dbReference>
<evidence type="ECO:0008006" key="4">
    <source>
        <dbReference type="Google" id="ProtNLM"/>
    </source>
</evidence>
<gene>
    <name evidence="2" type="ORF">EDD42_0018</name>
</gene>
<proteinExistence type="predicted"/>
<dbReference type="AlphaFoldDB" id="A0A3N2BXN4"/>
<reference evidence="2 3" key="1">
    <citation type="submission" date="2018-11" db="EMBL/GenBank/DDBJ databases">
        <title>Sequencing the genomes of 1000 actinobacteria strains.</title>
        <authorList>
            <person name="Klenk H.-P."/>
        </authorList>
    </citation>
    <scope>NUCLEOTIDE SEQUENCE [LARGE SCALE GENOMIC DNA]</scope>
    <source>
        <strain evidence="2 3">DSM 14012</strain>
    </source>
</reference>
<evidence type="ECO:0000256" key="1">
    <source>
        <dbReference type="SAM" id="SignalP"/>
    </source>
</evidence>
<name>A0A3N2BXN4_9MICO</name>
<comment type="caution">
    <text evidence="2">The sequence shown here is derived from an EMBL/GenBank/DDBJ whole genome shotgun (WGS) entry which is preliminary data.</text>
</comment>
<keyword evidence="3" id="KW-1185">Reference proteome</keyword>
<organism evidence="2 3">
    <name type="scientific">Plantibacter flavus</name>
    <dbReference type="NCBI Taxonomy" id="150123"/>
    <lineage>
        <taxon>Bacteria</taxon>
        <taxon>Bacillati</taxon>
        <taxon>Actinomycetota</taxon>
        <taxon>Actinomycetes</taxon>
        <taxon>Micrococcales</taxon>
        <taxon>Microbacteriaceae</taxon>
        <taxon>Plantibacter</taxon>
    </lineage>
</organism>
<keyword evidence="1" id="KW-0732">Signal</keyword>
<accession>A0A3N2BXN4</accession>